<dbReference type="InterPro" id="IPR010652">
    <property type="entry name" value="DUF1232"/>
</dbReference>
<feature type="domain" description="DUF1232" evidence="5">
    <location>
        <begin position="32"/>
        <end position="64"/>
    </location>
</feature>
<organism evidence="6 7">
    <name type="scientific">Carnobacterium antarcticum</name>
    <dbReference type="NCBI Taxonomy" id="2126436"/>
    <lineage>
        <taxon>Bacteria</taxon>
        <taxon>Bacillati</taxon>
        <taxon>Bacillota</taxon>
        <taxon>Bacilli</taxon>
        <taxon>Lactobacillales</taxon>
        <taxon>Carnobacteriaceae</taxon>
        <taxon>Carnobacterium</taxon>
    </lineage>
</organism>
<keyword evidence="4" id="KW-0472">Membrane</keyword>
<dbReference type="EMBL" id="JBHUFF010000008">
    <property type="protein sequence ID" value="MFD1798977.1"/>
    <property type="molecule type" value="Genomic_DNA"/>
</dbReference>
<evidence type="ECO:0000313" key="7">
    <source>
        <dbReference type="Proteomes" id="UP001597285"/>
    </source>
</evidence>
<dbReference type="RefSeq" id="WP_058919367.1">
    <property type="nucleotide sequence ID" value="NZ_JBHSQC010000015.1"/>
</dbReference>
<evidence type="ECO:0000256" key="1">
    <source>
        <dbReference type="ARBA" id="ARBA00004127"/>
    </source>
</evidence>
<proteinExistence type="predicted"/>
<evidence type="ECO:0000256" key="4">
    <source>
        <dbReference type="ARBA" id="ARBA00023136"/>
    </source>
</evidence>
<reference evidence="7" key="1">
    <citation type="journal article" date="2019" name="Int. J. Syst. Evol. Microbiol.">
        <title>The Global Catalogue of Microorganisms (GCM) 10K type strain sequencing project: providing services to taxonomists for standard genome sequencing and annotation.</title>
        <authorList>
            <consortium name="The Broad Institute Genomics Platform"/>
            <consortium name="The Broad Institute Genome Sequencing Center for Infectious Disease"/>
            <person name="Wu L."/>
            <person name="Ma J."/>
        </authorList>
    </citation>
    <scope>NUCLEOTIDE SEQUENCE [LARGE SCALE GENOMIC DNA]</scope>
    <source>
        <strain evidence="7">KCTC 42143</strain>
    </source>
</reference>
<keyword evidence="2" id="KW-0812">Transmembrane</keyword>
<keyword evidence="7" id="KW-1185">Reference proteome</keyword>
<name>A0ABW4NKV1_9LACT</name>
<evidence type="ECO:0000313" key="6">
    <source>
        <dbReference type="EMBL" id="MFD1798977.1"/>
    </source>
</evidence>
<accession>A0ABW4NKV1</accession>
<protein>
    <submittedName>
        <fullName evidence="6">YkvA family protein</fullName>
    </submittedName>
</protein>
<evidence type="ECO:0000256" key="3">
    <source>
        <dbReference type="ARBA" id="ARBA00022989"/>
    </source>
</evidence>
<keyword evidence="3" id="KW-1133">Transmembrane helix</keyword>
<gene>
    <name evidence="6" type="ORF">ACFSBK_03750</name>
</gene>
<dbReference type="Pfam" id="PF06803">
    <property type="entry name" value="DUF1232"/>
    <property type="match status" value="1"/>
</dbReference>
<dbReference type="Proteomes" id="UP001597285">
    <property type="component" value="Unassembled WGS sequence"/>
</dbReference>
<sequence length="94" mass="10385">MKMVQKQKKTPMTQIKSLLLSLFSTKVSGKKKLMVGAIVLYIISPIDFIPDFIPVAGYADDVILPILLIIANKLLSDNSGLETNKPIKEAEKVQ</sequence>
<evidence type="ECO:0000256" key="2">
    <source>
        <dbReference type="ARBA" id="ARBA00022692"/>
    </source>
</evidence>
<evidence type="ECO:0000259" key="5">
    <source>
        <dbReference type="Pfam" id="PF06803"/>
    </source>
</evidence>
<comment type="subcellular location">
    <subcellularLocation>
        <location evidence="1">Endomembrane system</location>
        <topology evidence="1">Multi-pass membrane protein</topology>
    </subcellularLocation>
</comment>
<comment type="caution">
    <text evidence="6">The sequence shown here is derived from an EMBL/GenBank/DDBJ whole genome shotgun (WGS) entry which is preliminary data.</text>
</comment>